<evidence type="ECO:0000256" key="5">
    <source>
        <dbReference type="ARBA" id="ARBA00022833"/>
    </source>
</evidence>
<keyword evidence="5" id="KW-0862">Zinc</keyword>
<dbReference type="STRING" id="71717.A0A4Y7SI96"/>
<evidence type="ECO:0000256" key="1">
    <source>
        <dbReference type="ARBA" id="ARBA00004123"/>
    </source>
</evidence>
<reference evidence="10 11" key="1">
    <citation type="journal article" date="2019" name="Nat. Ecol. Evol.">
        <title>Megaphylogeny resolves global patterns of mushroom evolution.</title>
        <authorList>
            <person name="Varga T."/>
            <person name="Krizsan K."/>
            <person name="Foldi C."/>
            <person name="Dima B."/>
            <person name="Sanchez-Garcia M."/>
            <person name="Sanchez-Ramirez S."/>
            <person name="Szollosi G.J."/>
            <person name="Szarkandi J.G."/>
            <person name="Papp V."/>
            <person name="Albert L."/>
            <person name="Andreopoulos W."/>
            <person name="Angelini C."/>
            <person name="Antonin V."/>
            <person name="Barry K.W."/>
            <person name="Bougher N.L."/>
            <person name="Buchanan P."/>
            <person name="Buyck B."/>
            <person name="Bense V."/>
            <person name="Catcheside P."/>
            <person name="Chovatia M."/>
            <person name="Cooper J."/>
            <person name="Damon W."/>
            <person name="Desjardin D."/>
            <person name="Finy P."/>
            <person name="Geml J."/>
            <person name="Haridas S."/>
            <person name="Hughes K."/>
            <person name="Justo A."/>
            <person name="Karasinski D."/>
            <person name="Kautmanova I."/>
            <person name="Kiss B."/>
            <person name="Kocsube S."/>
            <person name="Kotiranta H."/>
            <person name="LaButti K.M."/>
            <person name="Lechner B.E."/>
            <person name="Liimatainen K."/>
            <person name="Lipzen A."/>
            <person name="Lukacs Z."/>
            <person name="Mihaltcheva S."/>
            <person name="Morgado L.N."/>
            <person name="Niskanen T."/>
            <person name="Noordeloos M.E."/>
            <person name="Ohm R.A."/>
            <person name="Ortiz-Santana B."/>
            <person name="Ovrebo C."/>
            <person name="Racz N."/>
            <person name="Riley R."/>
            <person name="Savchenko A."/>
            <person name="Shiryaev A."/>
            <person name="Soop K."/>
            <person name="Spirin V."/>
            <person name="Szebenyi C."/>
            <person name="Tomsovsky M."/>
            <person name="Tulloss R.E."/>
            <person name="Uehling J."/>
            <person name="Grigoriev I.V."/>
            <person name="Vagvolgyi C."/>
            <person name="Papp T."/>
            <person name="Martin F.M."/>
            <person name="Miettinen O."/>
            <person name="Hibbett D.S."/>
            <person name="Nagy L.G."/>
        </authorList>
    </citation>
    <scope>NUCLEOTIDE SEQUENCE [LARGE SCALE GENOMIC DNA]</scope>
    <source>
        <strain evidence="10 11">FP101781</strain>
    </source>
</reference>
<evidence type="ECO:0000313" key="10">
    <source>
        <dbReference type="EMBL" id="TEB20955.1"/>
    </source>
</evidence>
<name>A0A4Y7SI96_COPMI</name>
<dbReference type="InterPro" id="IPR051059">
    <property type="entry name" value="VerF-like"/>
</dbReference>
<keyword evidence="11" id="KW-1185">Reference proteome</keyword>
<dbReference type="PANTHER" id="PTHR40626">
    <property type="entry name" value="MIP31509P"/>
    <property type="match status" value="1"/>
</dbReference>
<accession>A0A4Y7SI96</accession>
<dbReference type="AlphaFoldDB" id="A0A4Y7SI96"/>
<dbReference type="OrthoDB" id="1405595at2759"/>
<protein>
    <recommendedName>
        <fullName evidence="9">C2H2-type domain-containing protein</fullName>
    </recommendedName>
</protein>
<feature type="non-terminal residue" evidence="10">
    <location>
        <position position="563"/>
    </location>
</feature>
<evidence type="ECO:0000256" key="7">
    <source>
        <dbReference type="PROSITE-ProRule" id="PRU00042"/>
    </source>
</evidence>
<dbReference type="InterPro" id="IPR036236">
    <property type="entry name" value="Znf_C2H2_sf"/>
</dbReference>
<dbReference type="GO" id="GO:0008270">
    <property type="term" value="F:zinc ion binding"/>
    <property type="evidence" value="ECO:0007669"/>
    <property type="project" value="UniProtKB-KW"/>
</dbReference>
<evidence type="ECO:0000256" key="6">
    <source>
        <dbReference type="ARBA" id="ARBA00023242"/>
    </source>
</evidence>
<dbReference type="GO" id="GO:0005634">
    <property type="term" value="C:nucleus"/>
    <property type="evidence" value="ECO:0007669"/>
    <property type="project" value="UniProtKB-SubCell"/>
</dbReference>
<sequence length="563" mass="62716">MPSLPQTKFCSLCPAKFTRTTHLNRHLRSHTNERSHKCEVCLAEFTRSDLLTRHKRTCGDSAPQSAEGSGFGSTSAQAETQTSSVPSPPTTPYSIIYPSPVSLVSSLPDSMQSSPASSHPMEIGVPFGVPGLSHSHSSSSSSTSSRSLRDEPFDMSNIVEFNFDSLDIDCQFNDFFPLPSQPEDTAFSFADLISPTSCSSEHPPPSTSFTSGSDSGSIFGGFQMNTFFTMFSTHIPLIHRPTWTMEDKHPMLVSAMQACGAIFLKTQVSLAFVQRTLDHLGDSLIAEFSKPNATLKDRFSLIMAVVLLQSWNLLSRQPDRMGTSRLFHGVVVTMIRRIGLIRLLSTWTPPDLSNHYTLDTAWREWARFETLKRVVFFAYIQDCSNCAYFSTMPIFHPSEIEISLPCDDNLWAAQNVREWYQMLQTPSPYAVGPRRLTAVSMRRALAALDNPGPSGCRCTSTPSPTWFSSTPSFATSSPLASRTFTPTITHPLPLRALLQLPPISWKRPRRLSRARTSPTSMRYTIGYRCGGATLMLSSWRRGASLRHRYSAPLHRFTGWLITR</sequence>
<evidence type="ECO:0000313" key="11">
    <source>
        <dbReference type="Proteomes" id="UP000298030"/>
    </source>
</evidence>
<dbReference type="GO" id="GO:0000978">
    <property type="term" value="F:RNA polymerase II cis-regulatory region sequence-specific DNA binding"/>
    <property type="evidence" value="ECO:0007669"/>
    <property type="project" value="InterPro"/>
</dbReference>
<evidence type="ECO:0000256" key="4">
    <source>
        <dbReference type="ARBA" id="ARBA00022771"/>
    </source>
</evidence>
<feature type="compositionally biased region" description="Low complexity" evidence="8">
    <location>
        <begin position="132"/>
        <end position="146"/>
    </location>
</feature>
<feature type="domain" description="C2H2-type" evidence="9">
    <location>
        <begin position="8"/>
        <end position="35"/>
    </location>
</feature>
<dbReference type="Gene3D" id="3.30.160.60">
    <property type="entry name" value="Classic Zinc Finger"/>
    <property type="match status" value="2"/>
</dbReference>
<dbReference type="EMBL" id="QPFP01000128">
    <property type="protein sequence ID" value="TEB20955.1"/>
    <property type="molecule type" value="Genomic_DNA"/>
</dbReference>
<dbReference type="Proteomes" id="UP000298030">
    <property type="component" value="Unassembled WGS sequence"/>
</dbReference>
<proteinExistence type="predicted"/>
<evidence type="ECO:0000256" key="2">
    <source>
        <dbReference type="ARBA" id="ARBA00022723"/>
    </source>
</evidence>
<feature type="region of interest" description="Disordered" evidence="8">
    <location>
        <begin position="106"/>
        <end position="149"/>
    </location>
</feature>
<dbReference type="GO" id="GO:0000981">
    <property type="term" value="F:DNA-binding transcription factor activity, RNA polymerase II-specific"/>
    <property type="evidence" value="ECO:0007669"/>
    <property type="project" value="InterPro"/>
</dbReference>
<comment type="subcellular location">
    <subcellularLocation>
        <location evidence="1">Nucleus</location>
    </subcellularLocation>
</comment>
<dbReference type="GO" id="GO:0000785">
    <property type="term" value="C:chromatin"/>
    <property type="evidence" value="ECO:0007669"/>
    <property type="project" value="TreeGrafter"/>
</dbReference>
<keyword evidence="3" id="KW-0677">Repeat</keyword>
<dbReference type="CDD" id="cd12148">
    <property type="entry name" value="fungal_TF_MHR"/>
    <property type="match status" value="1"/>
</dbReference>
<keyword evidence="4 7" id="KW-0863">Zinc-finger</keyword>
<feature type="region of interest" description="Disordered" evidence="8">
    <location>
        <begin position="58"/>
        <end position="91"/>
    </location>
</feature>
<dbReference type="PANTHER" id="PTHR40626:SF11">
    <property type="entry name" value="ZINC FINGER PROTEIN YPR022C"/>
    <property type="match status" value="1"/>
</dbReference>
<keyword evidence="6" id="KW-0539">Nucleus</keyword>
<comment type="caution">
    <text evidence="10">The sequence shown here is derived from an EMBL/GenBank/DDBJ whole genome shotgun (WGS) entry which is preliminary data.</text>
</comment>
<dbReference type="InterPro" id="IPR007219">
    <property type="entry name" value="XnlR_reg_dom"/>
</dbReference>
<dbReference type="SMART" id="SM00355">
    <property type="entry name" value="ZnF_C2H2"/>
    <property type="match status" value="2"/>
</dbReference>
<feature type="compositionally biased region" description="Low complexity" evidence="8">
    <location>
        <begin position="73"/>
        <end position="85"/>
    </location>
</feature>
<keyword evidence="2" id="KW-0479">Metal-binding</keyword>
<dbReference type="PROSITE" id="PS00028">
    <property type="entry name" value="ZINC_FINGER_C2H2_1"/>
    <property type="match status" value="1"/>
</dbReference>
<dbReference type="Pfam" id="PF00096">
    <property type="entry name" value="zf-C2H2"/>
    <property type="match status" value="1"/>
</dbReference>
<dbReference type="PROSITE" id="PS50157">
    <property type="entry name" value="ZINC_FINGER_C2H2_2"/>
    <property type="match status" value="2"/>
</dbReference>
<feature type="domain" description="C2H2-type" evidence="9">
    <location>
        <begin position="36"/>
        <end position="63"/>
    </location>
</feature>
<dbReference type="InterPro" id="IPR013087">
    <property type="entry name" value="Znf_C2H2_type"/>
</dbReference>
<organism evidence="10 11">
    <name type="scientific">Coprinellus micaceus</name>
    <name type="common">Glistening ink-cap mushroom</name>
    <name type="synonym">Coprinus micaceus</name>
    <dbReference type="NCBI Taxonomy" id="71717"/>
    <lineage>
        <taxon>Eukaryota</taxon>
        <taxon>Fungi</taxon>
        <taxon>Dikarya</taxon>
        <taxon>Basidiomycota</taxon>
        <taxon>Agaricomycotina</taxon>
        <taxon>Agaricomycetes</taxon>
        <taxon>Agaricomycetidae</taxon>
        <taxon>Agaricales</taxon>
        <taxon>Agaricineae</taxon>
        <taxon>Psathyrellaceae</taxon>
        <taxon>Coprinellus</taxon>
    </lineage>
</organism>
<gene>
    <name evidence="10" type="ORF">FA13DRAFT_1834992</name>
</gene>
<evidence type="ECO:0000256" key="8">
    <source>
        <dbReference type="SAM" id="MobiDB-lite"/>
    </source>
</evidence>
<dbReference type="Pfam" id="PF04082">
    <property type="entry name" value="Fungal_trans"/>
    <property type="match status" value="1"/>
</dbReference>
<evidence type="ECO:0000256" key="3">
    <source>
        <dbReference type="ARBA" id="ARBA00022737"/>
    </source>
</evidence>
<dbReference type="GO" id="GO:0006351">
    <property type="term" value="P:DNA-templated transcription"/>
    <property type="evidence" value="ECO:0007669"/>
    <property type="project" value="InterPro"/>
</dbReference>
<dbReference type="SUPFAM" id="SSF57667">
    <property type="entry name" value="beta-beta-alpha zinc fingers"/>
    <property type="match status" value="1"/>
</dbReference>
<evidence type="ECO:0000259" key="9">
    <source>
        <dbReference type="PROSITE" id="PS50157"/>
    </source>
</evidence>